<dbReference type="Proteomes" id="UP000237846">
    <property type="component" value="Unassembled WGS sequence"/>
</dbReference>
<evidence type="ECO:0000313" key="1">
    <source>
        <dbReference type="EMBL" id="PRX98063.1"/>
    </source>
</evidence>
<gene>
    <name evidence="1" type="ORF">CLV72_105416</name>
</gene>
<dbReference type="EMBL" id="PVZC01000005">
    <property type="protein sequence ID" value="PRX98063.1"/>
    <property type="molecule type" value="Genomic_DNA"/>
</dbReference>
<comment type="caution">
    <text evidence="1">The sequence shown here is derived from an EMBL/GenBank/DDBJ whole genome shotgun (WGS) entry which is preliminary data.</text>
</comment>
<name>A0A2T0Q2P1_9ACTN</name>
<reference evidence="1 2" key="1">
    <citation type="submission" date="2018-03" db="EMBL/GenBank/DDBJ databases">
        <title>Genomic Encyclopedia of Archaeal and Bacterial Type Strains, Phase II (KMG-II): from individual species to whole genera.</title>
        <authorList>
            <person name="Goeker M."/>
        </authorList>
    </citation>
    <scope>NUCLEOTIDE SEQUENCE [LARGE SCALE GENOMIC DNA]</scope>
    <source>
        <strain evidence="1 2">DSM 45601</strain>
    </source>
</reference>
<evidence type="ECO:0000313" key="2">
    <source>
        <dbReference type="Proteomes" id="UP000237846"/>
    </source>
</evidence>
<accession>A0A2T0Q2P1</accession>
<protein>
    <submittedName>
        <fullName evidence="1">Uncharacterized protein</fullName>
    </submittedName>
</protein>
<organism evidence="1 2">
    <name type="scientific">Allonocardiopsis opalescens</name>
    <dbReference type="NCBI Taxonomy" id="1144618"/>
    <lineage>
        <taxon>Bacteria</taxon>
        <taxon>Bacillati</taxon>
        <taxon>Actinomycetota</taxon>
        <taxon>Actinomycetes</taxon>
        <taxon>Streptosporangiales</taxon>
        <taxon>Allonocardiopsis</taxon>
    </lineage>
</organism>
<keyword evidence="2" id="KW-1185">Reference proteome</keyword>
<dbReference type="AlphaFoldDB" id="A0A2T0Q2P1"/>
<sequence>MWGRSSPDKIDKYIADASDQTARRISRREGLSKMLRGTAAVLAGVAAGQIVSPSAAAAQSCSCVPPRGVYCSGCPSGPEQRGCPSGYAVCTTSSGCSPCIYASGYWTACTGQGSGGHGYRVCYDCWRNSSCGTTCGCLSGVLCGGCRTPADVRAVMASVEQEAQLSARSAQT</sequence>
<proteinExistence type="predicted"/>
<dbReference type="RefSeq" id="WP_106248063.1">
    <property type="nucleotide sequence ID" value="NZ_PVZC01000005.1"/>
</dbReference>